<reference evidence="5 6" key="1">
    <citation type="submission" date="2017-04" db="EMBL/GenBank/DDBJ databases">
        <authorList>
            <person name="Afonso C.L."/>
            <person name="Miller P.J."/>
            <person name="Scott M.A."/>
            <person name="Spackman E."/>
            <person name="Goraichik I."/>
            <person name="Dimitrov K.M."/>
            <person name="Suarez D.L."/>
            <person name="Swayne D.E."/>
        </authorList>
    </citation>
    <scope>NUCLEOTIDE SEQUENCE [LARGE SCALE GENOMIC DNA]</scope>
</reference>
<keyword evidence="6" id="KW-1185">Reference proteome</keyword>
<protein>
    <submittedName>
        <fullName evidence="5">Similar to Saccharomyces cerevisiae YNL272C SEC2 Guanyl-nucleotide exchange factor for the small G-protein Sec4p</fullName>
    </submittedName>
</protein>
<evidence type="ECO:0000256" key="2">
    <source>
        <dbReference type="SAM" id="Coils"/>
    </source>
</evidence>
<organism evidence="5 6">
    <name type="scientific">Maudiozyma saulgeensis</name>
    <dbReference type="NCBI Taxonomy" id="1789683"/>
    <lineage>
        <taxon>Eukaryota</taxon>
        <taxon>Fungi</taxon>
        <taxon>Dikarya</taxon>
        <taxon>Ascomycota</taxon>
        <taxon>Saccharomycotina</taxon>
        <taxon>Saccharomycetes</taxon>
        <taxon>Saccharomycetales</taxon>
        <taxon>Saccharomycetaceae</taxon>
        <taxon>Maudiozyma</taxon>
    </lineage>
</organism>
<dbReference type="GO" id="GO:0070319">
    <property type="term" value="C:Golgi to plasma membrane transport vesicle"/>
    <property type="evidence" value="ECO:0007669"/>
    <property type="project" value="TreeGrafter"/>
</dbReference>
<dbReference type="Pfam" id="PF06428">
    <property type="entry name" value="Sec2p"/>
    <property type="match status" value="1"/>
</dbReference>
<dbReference type="InterPro" id="IPR009449">
    <property type="entry name" value="Sec2_N"/>
</dbReference>
<dbReference type="InterPro" id="IPR040351">
    <property type="entry name" value="RAB3IL/RAB3IP/Sec2"/>
</dbReference>
<feature type="compositionally biased region" description="Acidic residues" evidence="3">
    <location>
        <begin position="589"/>
        <end position="599"/>
    </location>
</feature>
<dbReference type="EMBL" id="FXLY01000004">
    <property type="protein sequence ID" value="SMN19866.1"/>
    <property type="molecule type" value="Genomic_DNA"/>
</dbReference>
<dbReference type="STRING" id="1789683.A0A1X7R3R3"/>
<evidence type="ECO:0000313" key="5">
    <source>
        <dbReference type="EMBL" id="SMN19866.1"/>
    </source>
</evidence>
<dbReference type="Proteomes" id="UP000196158">
    <property type="component" value="Unassembled WGS sequence"/>
</dbReference>
<evidence type="ECO:0000256" key="3">
    <source>
        <dbReference type="SAM" id="MobiDB-lite"/>
    </source>
</evidence>
<feature type="coiled-coil region" evidence="2">
    <location>
        <begin position="74"/>
        <end position="108"/>
    </location>
</feature>
<dbReference type="OrthoDB" id="1748564at2759"/>
<evidence type="ECO:0000259" key="4">
    <source>
        <dbReference type="Pfam" id="PF06428"/>
    </source>
</evidence>
<dbReference type="PANTHER" id="PTHR14430:SF0">
    <property type="entry name" value="SEC2P DOMAIN-CONTAINING PROTEIN"/>
    <property type="match status" value="1"/>
</dbReference>
<dbReference type="AlphaFoldDB" id="A0A1X7R3R3"/>
<name>A0A1X7R3R3_9SACH</name>
<feature type="region of interest" description="Disordered" evidence="3">
    <location>
        <begin position="559"/>
        <end position="723"/>
    </location>
</feature>
<dbReference type="GO" id="GO:0006887">
    <property type="term" value="P:exocytosis"/>
    <property type="evidence" value="ECO:0007669"/>
    <property type="project" value="TreeGrafter"/>
</dbReference>
<dbReference type="CDD" id="cd21044">
    <property type="entry name" value="Rab11BD_RAB3IP_like"/>
    <property type="match status" value="1"/>
</dbReference>
<feature type="compositionally biased region" description="Acidic residues" evidence="3">
    <location>
        <begin position="712"/>
        <end position="723"/>
    </location>
</feature>
<dbReference type="GO" id="GO:0005085">
    <property type="term" value="F:guanyl-nucleotide exchange factor activity"/>
    <property type="evidence" value="ECO:0007669"/>
    <property type="project" value="InterPro"/>
</dbReference>
<accession>A0A1X7R3R3</accession>
<proteinExistence type="predicted"/>
<keyword evidence="1 2" id="KW-0175">Coiled coil</keyword>
<gene>
    <name evidence="5" type="ORF">KASA_0O04664G</name>
</gene>
<feature type="compositionally biased region" description="Basic and acidic residues" evidence="3">
    <location>
        <begin position="559"/>
        <end position="587"/>
    </location>
</feature>
<feature type="compositionally biased region" description="Polar residues" evidence="3">
    <location>
        <begin position="645"/>
        <end position="659"/>
    </location>
</feature>
<feature type="compositionally biased region" description="Basic and acidic residues" evidence="3">
    <location>
        <begin position="625"/>
        <end position="636"/>
    </location>
</feature>
<evidence type="ECO:0000256" key="1">
    <source>
        <dbReference type="ARBA" id="ARBA00023054"/>
    </source>
</evidence>
<feature type="domain" description="GDP/GTP exchange factor Sec2 N-terminal" evidence="4">
    <location>
        <begin position="29"/>
        <end position="163"/>
    </location>
</feature>
<dbReference type="SUPFAM" id="SSF144284">
    <property type="entry name" value="Sec2 N-terminal region"/>
    <property type="match status" value="1"/>
</dbReference>
<sequence length="723" mass="81245">MDEVNEETLRIREQVSSLSTQLMESVDRQSQLEDKLRQANKLIQSQSASVATLESIQIEHDSLKQKVIEKDATIKGLQGDLKSENDLRTQAETEVDKLSQEVEDLTASLFAEANNMVADARKEKHTTEILNTKLVEQLRDKDNMLETLNLQLKNLKIVLQNVEKETVSNQSSRYSTVLNDSDTISGRSLNKVTTSSSSITKDADNVVLYSPYVTTIRYDLTLFNEFLKFIAVLPYCKTIRETASESKLLRRLINDEVQPVLRIDNAPGVGWLAKKSLMQKMIDGLVILEPLSGVNETYQIGYRNADGNTSKPLKQDANSKESHMFNYPANSPPVAVHGPCAFCGESRDDIIEHARMHVLKVQSKADDGTLTVTSTYSLCYSCVNKVRQTGQIFAFLRSLKLGTWHLERVTLKTIEKGDWNKMGNVQKVGKPVVPLDKKSKRMSFMEGLGISQSKMAAQVETANAVVERAGFPTTNIQRAWLHLCQLRSMLFWTHIGIWSVDDSITSKIGPIIKSKEETVETQLPSAIESWKLSQSQESLTSHKDPMQEKDDMFDFESKSDLDQDIKSETLDNKTAEQTEMNKEKTYTEQEQEQAQEQDETFTKEEQKPSIVQETTDVIEAAATLELKDNNEAKGNIDDNGAQDLNADSIQDLTTDQTVSIPEENDVNENSPEGGDENNYTPDLNSEDDHSIDILNDYTENAQSKEGTSSLSNEEEFDDAQEHV</sequence>
<evidence type="ECO:0000313" key="6">
    <source>
        <dbReference type="Proteomes" id="UP000196158"/>
    </source>
</evidence>
<dbReference type="Pfam" id="PF25555">
    <property type="entry name" value="RAB3A-like_C"/>
    <property type="match status" value="1"/>
</dbReference>
<dbReference type="Gene3D" id="6.10.140.910">
    <property type="match status" value="1"/>
</dbReference>
<dbReference type="GO" id="GO:0051286">
    <property type="term" value="C:cell tip"/>
    <property type="evidence" value="ECO:0007669"/>
    <property type="project" value="TreeGrafter"/>
</dbReference>
<feature type="coiled-coil region" evidence="2">
    <location>
        <begin position="138"/>
        <end position="165"/>
    </location>
</feature>
<dbReference type="PANTHER" id="PTHR14430">
    <property type="entry name" value="RABIN3-RELATED"/>
    <property type="match status" value="1"/>
</dbReference>
<feature type="compositionally biased region" description="Polar residues" evidence="3">
    <location>
        <begin position="697"/>
        <end position="711"/>
    </location>
</feature>